<sequence length="260" mass="30061">MQILTGVSDTFNKDVNRRRYLDITTLSLSKVTGRRSFSLTKAGWQNVIALIDVSHTDSDLNTIVINRNNIIFAITSTVDQLIQQLQNTFPFDYVTSIKHGIGPELDLEDPPPYVAGDFWISPYPGKEPGEQNWLVWAPWDMTWAYKGNQAFLRTADSVTLLWPASRELIDQQMRAMYYLTQYNDRLAKALTTSHKERAKTRWVKLDMPAIPEIQTNVRHRYVDEVLFQLSGHYPSQADFNRFVTRLETDTDERLNDDSEP</sequence>
<dbReference type="AlphaFoldDB" id="A0A1B2IVF4"/>
<protein>
    <submittedName>
        <fullName evidence="1">Uncharacterized protein</fullName>
    </submittedName>
</protein>
<evidence type="ECO:0000313" key="2">
    <source>
        <dbReference type="Proteomes" id="UP000093267"/>
    </source>
</evidence>
<dbReference type="RefSeq" id="WP_056987152.1">
    <property type="nucleotide sequence ID" value="NZ_CP014912.1"/>
</dbReference>
<accession>A0A1B2IVF4</accession>
<keyword evidence="2" id="KW-1185">Reference proteome</keyword>
<dbReference type="KEGG" id="lpd:AYR62_01135"/>
<gene>
    <name evidence="1" type="ORF">AYR63_01805</name>
</gene>
<reference evidence="1 2" key="1">
    <citation type="submission" date="2016-03" db="EMBL/GenBank/DDBJ databases">
        <title>Pediococcus and Lactobacillus from brewery environment - whole genome sequencing and assembly.</title>
        <authorList>
            <person name="Behr J."/>
            <person name="Geissler A.J."/>
            <person name="Vogel R.F."/>
        </authorList>
    </citation>
    <scope>NUCLEOTIDE SEQUENCE [LARGE SCALE GENOMIC DNA]</scope>
    <source>
        <strain evidence="1 2">TMW 1.1995</strain>
    </source>
</reference>
<name>A0A1B2IVF4_9LACO</name>
<dbReference type="Proteomes" id="UP000093267">
    <property type="component" value="Chromosome"/>
</dbReference>
<organism evidence="1 2">
    <name type="scientific">Secundilactobacillus paracollinoides</name>
    <dbReference type="NCBI Taxonomy" id="240427"/>
    <lineage>
        <taxon>Bacteria</taxon>
        <taxon>Bacillati</taxon>
        <taxon>Bacillota</taxon>
        <taxon>Bacilli</taxon>
        <taxon>Lactobacillales</taxon>
        <taxon>Lactobacillaceae</taxon>
        <taxon>Secundilactobacillus</taxon>
    </lineage>
</organism>
<proteinExistence type="predicted"/>
<dbReference type="EMBL" id="CP014924">
    <property type="protein sequence ID" value="ANZ65998.1"/>
    <property type="molecule type" value="Genomic_DNA"/>
</dbReference>
<evidence type="ECO:0000313" key="1">
    <source>
        <dbReference type="EMBL" id="ANZ65998.1"/>
    </source>
</evidence>